<dbReference type="NCBIfam" id="TIGR00666">
    <property type="entry name" value="PBP4"/>
    <property type="match status" value="1"/>
</dbReference>
<keyword evidence="2 4" id="KW-0378">Hydrolase</keyword>
<evidence type="ECO:0000256" key="3">
    <source>
        <dbReference type="SAM" id="MobiDB-lite"/>
    </source>
</evidence>
<proteinExistence type="inferred from homology"/>
<keyword evidence="5" id="KW-1185">Reference proteome</keyword>
<dbReference type="PRINTS" id="PR00922">
    <property type="entry name" value="DADACBPTASE3"/>
</dbReference>
<dbReference type="Proteomes" id="UP001597351">
    <property type="component" value="Unassembled WGS sequence"/>
</dbReference>
<dbReference type="PANTHER" id="PTHR30023">
    <property type="entry name" value="D-ALANYL-D-ALANINE CARBOXYPEPTIDASE"/>
    <property type="match status" value="1"/>
</dbReference>
<dbReference type="GO" id="GO:0009002">
    <property type="term" value="F:serine-type D-Ala-D-Ala carboxypeptidase activity"/>
    <property type="evidence" value="ECO:0007669"/>
    <property type="project" value="UniProtKB-EC"/>
</dbReference>
<feature type="region of interest" description="Disordered" evidence="3">
    <location>
        <begin position="56"/>
        <end position="89"/>
    </location>
</feature>
<reference evidence="5" key="1">
    <citation type="journal article" date="2019" name="Int. J. Syst. Evol. Microbiol.">
        <title>The Global Catalogue of Microorganisms (GCM) 10K type strain sequencing project: providing services to taxonomists for standard genome sequencing and annotation.</title>
        <authorList>
            <consortium name="The Broad Institute Genomics Platform"/>
            <consortium name="The Broad Institute Genome Sequencing Center for Infectious Disease"/>
            <person name="Wu L."/>
            <person name="Ma J."/>
        </authorList>
    </citation>
    <scope>NUCLEOTIDE SEQUENCE [LARGE SCALE GENOMIC DNA]</scope>
    <source>
        <strain evidence="5">CGMCC 1.12477</strain>
    </source>
</reference>
<accession>A0ABW4TPI0</accession>
<dbReference type="InterPro" id="IPR000667">
    <property type="entry name" value="Peptidase_S13"/>
</dbReference>
<name>A0ABW4TPI0_9ACTN</name>
<protein>
    <submittedName>
        <fullName evidence="4">D-alanyl-D-alanine carboxypeptidase/D-alanyl-D-alanine-endopeptidase</fullName>
        <ecNumber evidence="4">3.4.16.4</ecNumber>
    </submittedName>
</protein>
<comment type="similarity">
    <text evidence="1">Belongs to the peptidase S13 family.</text>
</comment>
<dbReference type="EMBL" id="JBHUGD010000003">
    <property type="protein sequence ID" value="MFD1947452.1"/>
    <property type="molecule type" value="Genomic_DNA"/>
</dbReference>
<dbReference type="RefSeq" id="WP_343918570.1">
    <property type="nucleotide sequence ID" value="NZ_BAAAJT010000002.1"/>
</dbReference>
<keyword evidence="4" id="KW-0121">Carboxypeptidase</keyword>
<sequence length="496" mass="51293">MGRGDRRHSRDGRGGRVGWLVAVVLVLALAGGAAVAWRTGTLDDLVDRYLTAEQPDPVTEPAAVPPPEGVEAPGLPEPEPVAAAASGGTMRPAAVRRALARGLADPDLGRSVHVAVADLERRNAPAYTEDTATRSTFTPASTMKLATSLAALEALGPDHRFETTVVARGRALTLVGGGDPTLERTPDEASAGVPDLATLARRTAEALAQGGKAQGGRKKVKPVRLSYDATLFTGPSASSHWRADYVPDDIVSPITALWVDEGLSPDHTYRFDDPAAAAADVFAAALREAGVPVAGPVTARRAPRAAEEVAAVESPPLSQVVEHVLEVSDNEGAEVLAHHVGAAVEGEASFTGGAAGVRRTLDDLGVPLRGVRIHDGSGLARDNLLAAETLLGVLRAAGDPDRPELRAVLTGLPVAGFTGSLALRFDTGPEAAVGRVRAKTGSLTGVRSLAGVAVDQRGTPLAFVLAADRIKYLKTEDAEQALDEVAAEIAACRCSR</sequence>
<comment type="caution">
    <text evidence="4">The sequence shown here is derived from an EMBL/GenBank/DDBJ whole genome shotgun (WGS) entry which is preliminary data.</text>
</comment>
<dbReference type="EC" id="3.4.16.4" evidence="4"/>
<dbReference type="InterPro" id="IPR012338">
    <property type="entry name" value="Beta-lactam/transpept-like"/>
</dbReference>
<dbReference type="Gene3D" id="3.40.710.10">
    <property type="entry name" value="DD-peptidase/beta-lactamase superfamily"/>
    <property type="match status" value="2"/>
</dbReference>
<dbReference type="SUPFAM" id="SSF56601">
    <property type="entry name" value="beta-lactamase/transpeptidase-like"/>
    <property type="match status" value="1"/>
</dbReference>
<evidence type="ECO:0000256" key="1">
    <source>
        <dbReference type="ARBA" id="ARBA00006096"/>
    </source>
</evidence>
<keyword evidence="4" id="KW-0645">Protease</keyword>
<evidence type="ECO:0000256" key="2">
    <source>
        <dbReference type="ARBA" id="ARBA00022801"/>
    </source>
</evidence>
<organism evidence="4 5">
    <name type="scientific">Nocardioides aestuarii</name>
    <dbReference type="NCBI Taxonomy" id="252231"/>
    <lineage>
        <taxon>Bacteria</taxon>
        <taxon>Bacillati</taxon>
        <taxon>Actinomycetota</taxon>
        <taxon>Actinomycetes</taxon>
        <taxon>Propionibacteriales</taxon>
        <taxon>Nocardioidaceae</taxon>
        <taxon>Nocardioides</taxon>
    </lineage>
</organism>
<feature type="compositionally biased region" description="Low complexity" evidence="3">
    <location>
        <begin position="69"/>
        <end position="89"/>
    </location>
</feature>
<evidence type="ECO:0000313" key="5">
    <source>
        <dbReference type="Proteomes" id="UP001597351"/>
    </source>
</evidence>
<dbReference type="PANTHER" id="PTHR30023:SF0">
    <property type="entry name" value="PENICILLIN-SENSITIVE CARBOXYPEPTIDASE A"/>
    <property type="match status" value="1"/>
</dbReference>
<dbReference type="Pfam" id="PF02113">
    <property type="entry name" value="Peptidase_S13"/>
    <property type="match status" value="2"/>
</dbReference>
<evidence type="ECO:0000313" key="4">
    <source>
        <dbReference type="EMBL" id="MFD1947452.1"/>
    </source>
</evidence>
<gene>
    <name evidence="4" type="primary">dacB</name>
    <name evidence="4" type="ORF">ACFSDE_11680</name>
</gene>